<feature type="coiled-coil region" evidence="1">
    <location>
        <begin position="99"/>
        <end position="133"/>
    </location>
</feature>
<dbReference type="OrthoDB" id="41685at2759"/>
<name>A0A9K3LT44_9STRA</name>
<evidence type="ECO:0000313" key="3">
    <source>
        <dbReference type="EMBL" id="KAG7368048.1"/>
    </source>
</evidence>
<gene>
    <name evidence="3" type="ORF">IV203_030791</name>
</gene>
<sequence length="605" mass="68720">MLQGIRVRGNRLGDTSQQPSLPTTATPSPTNLSTTNKRRRRPRPPSLEYQSCCGDRTSCLAFFAATVALVATLQLFLNARIHNPINNDLVNTPLTSSGIQSFSNMTTALQLQIDQLQRQISSLEAKQAIYQEDARFFPFLIRDSRHLVPTQSSQDFHIFDYVDLSAVKQGKARHSQLFHNAHFLGNAPCQVYSVECYRQKILQVFDHVLKQFPHVDYYFYMEADNDLCVPMNTVQTLALQEERYFINIGIGFSGWIMSRQFMHDFLILYKNITFPPILKHSNDKAAGTDTNTTADEPAQPEIRPDVLASYYLTEKNAWAVTRQYWVSHTTLESLGVSSLTVKDRRLKDSGARAKLDKHLPRCLEPRRGKWPLGQRPLDPRDRFGWDYFDYRVCPKAVIFPCDGPDQLAKLVAEDWRIANETGAIAKLEQLERKQKEKELKRNQKRKGAGTPKTTLGYRPNTKPTLFAVANIFTKPSKHTTMTMFKFLLVLTLSTLLCPIINAFLPVSRPNKAAFRIAASESSSSRSNIERIEYKIYPDGRVEQKVIGVKGGDCVKLTEEINQALGEVISSEPTEEMFEQKVELDQTLTNIQNNNIGDSWEGASSW</sequence>
<dbReference type="InterPro" id="IPR021375">
    <property type="entry name" value="DUF2997"/>
</dbReference>
<feature type="region of interest" description="Disordered" evidence="2">
    <location>
        <begin position="1"/>
        <end position="49"/>
    </location>
</feature>
<dbReference type="Proteomes" id="UP000693970">
    <property type="component" value="Unassembled WGS sequence"/>
</dbReference>
<protein>
    <submittedName>
        <fullName evidence="3">DUF2997 domain containing protein</fullName>
    </submittedName>
</protein>
<keyword evidence="1" id="KW-0175">Coiled coil</keyword>
<evidence type="ECO:0000256" key="1">
    <source>
        <dbReference type="SAM" id="Coils"/>
    </source>
</evidence>
<evidence type="ECO:0000256" key="2">
    <source>
        <dbReference type="SAM" id="MobiDB-lite"/>
    </source>
</evidence>
<keyword evidence="4" id="KW-1185">Reference proteome</keyword>
<reference evidence="3" key="2">
    <citation type="submission" date="2021-04" db="EMBL/GenBank/DDBJ databases">
        <authorList>
            <person name="Podell S."/>
        </authorList>
    </citation>
    <scope>NUCLEOTIDE SEQUENCE</scope>
    <source>
        <strain evidence="3">Hildebrandi</strain>
    </source>
</reference>
<proteinExistence type="predicted"/>
<dbReference type="AlphaFoldDB" id="A0A9K3LT44"/>
<feature type="compositionally biased region" description="Low complexity" evidence="2">
    <location>
        <begin position="15"/>
        <end position="35"/>
    </location>
</feature>
<comment type="caution">
    <text evidence="3">The sequence shown here is derived from an EMBL/GenBank/DDBJ whole genome shotgun (WGS) entry which is preliminary data.</text>
</comment>
<reference evidence="3" key="1">
    <citation type="journal article" date="2021" name="Sci. Rep.">
        <title>Diploid genomic architecture of Nitzschia inconspicua, an elite biomass production diatom.</title>
        <authorList>
            <person name="Oliver A."/>
            <person name="Podell S."/>
            <person name="Pinowska A."/>
            <person name="Traller J.C."/>
            <person name="Smith S.R."/>
            <person name="McClure R."/>
            <person name="Beliaev A."/>
            <person name="Bohutskyi P."/>
            <person name="Hill E.A."/>
            <person name="Rabines A."/>
            <person name="Zheng H."/>
            <person name="Allen L.Z."/>
            <person name="Kuo A."/>
            <person name="Grigoriev I.V."/>
            <person name="Allen A.E."/>
            <person name="Hazlebeck D."/>
            <person name="Allen E.E."/>
        </authorList>
    </citation>
    <scope>NUCLEOTIDE SEQUENCE</scope>
    <source>
        <strain evidence="3">Hildebrandi</strain>
    </source>
</reference>
<dbReference type="EMBL" id="JAGRRH010000006">
    <property type="protein sequence ID" value="KAG7368048.1"/>
    <property type="molecule type" value="Genomic_DNA"/>
</dbReference>
<accession>A0A9K3LT44</accession>
<dbReference type="Pfam" id="PF11211">
    <property type="entry name" value="DUF2997"/>
    <property type="match status" value="1"/>
</dbReference>
<evidence type="ECO:0000313" key="4">
    <source>
        <dbReference type="Proteomes" id="UP000693970"/>
    </source>
</evidence>
<organism evidence="3 4">
    <name type="scientific">Nitzschia inconspicua</name>
    <dbReference type="NCBI Taxonomy" id="303405"/>
    <lineage>
        <taxon>Eukaryota</taxon>
        <taxon>Sar</taxon>
        <taxon>Stramenopiles</taxon>
        <taxon>Ochrophyta</taxon>
        <taxon>Bacillariophyta</taxon>
        <taxon>Bacillariophyceae</taxon>
        <taxon>Bacillariophycidae</taxon>
        <taxon>Bacillariales</taxon>
        <taxon>Bacillariaceae</taxon>
        <taxon>Nitzschia</taxon>
    </lineage>
</organism>
<feature type="region of interest" description="Disordered" evidence="2">
    <location>
        <begin position="435"/>
        <end position="456"/>
    </location>
</feature>